<feature type="compositionally biased region" description="Polar residues" evidence="2">
    <location>
        <begin position="12"/>
        <end position="30"/>
    </location>
</feature>
<dbReference type="AlphaFoldDB" id="A0A9W8B3S7"/>
<dbReference type="PANTHER" id="PTHR16121:SF0">
    <property type="entry name" value="CAP-SPECIFIC MRNA (NUCLEOSIDE-2'-O-)-METHYLTRANSFERASE 1"/>
    <property type="match status" value="1"/>
</dbReference>
<gene>
    <name evidence="4" type="ORF">H4R34_004711</name>
</gene>
<comment type="subcellular location">
    <subcellularLocation>
        <location evidence="1">Nucleus</location>
    </subcellularLocation>
</comment>
<dbReference type="GO" id="GO:0003676">
    <property type="term" value="F:nucleic acid binding"/>
    <property type="evidence" value="ECO:0007669"/>
    <property type="project" value="UniProtKB-UniRule"/>
</dbReference>
<comment type="caution">
    <text evidence="4">The sequence shown here is derived from an EMBL/GenBank/DDBJ whole genome shotgun (WGS) entry which is preliminary data.</text>
</comment>
<protein>
    <recommendedName>
        <fullName evidence="1">Cap-specific mRNA (nucleoside-2'-O-)-methyltransferase 1</fullName>
        <ecNumber evidence="1">2.1.1.57</ecNumber>
    </recommendedName>
    <alternativeName>
        <fullName evidence="1">Cap1 2'O-ribose methyltransferase 1</fullName>
    </alternativeName>
</protein>
<dbReference type="GO" id="GO:0005737">
    <property type="term" value="C:cytoplasm"/>
    <property type="evidence" value="ECO:0007669"/>
    <property type="project" value="TreeGrafter"/>
</dbReference>
<keyword evidence="1" id="KW-0489">Methyltransferase</keyword>
<feature type="region of interest" description="Disordered" evidence="2">
    <location>
        <begin position="1"/>
        <end position="86"/>
    </location>
</feature>
<reference evidence="4" key="1">
    <citation type="submission" date="2022-07" db="EMBL/GenBank/DDBJ databases">
        <title>Phylogenomic reconstructions and comparative analyses of Kickxellomycotina fungi.</title>
        <authorList>
            <person name="Reynolds N.K."/>
            <person name="Stajich J.E."/>
            <person name="Barry K."/>
            <person name="Grigoriev I.V."/>
            <person name="Crous P."/>
            <person name="Smith M.E."/>
        </authorList>
    </citation>
    <scope>NUCLEOTIDE SEQUENCE</scope>
    <source>
        <strain evidence="4">RSA 567</strain>
    </source>
</reference>
<dbReference type="EMBL" id="JANBQB010000651">
    <property type="protein sequence ID" value="KAJ1974458.1"/>
    <property type="molecule type" value="Genomic_DNA"/>
</dbReference>
<dbReference type="OrthoDB" id="10251234at2759"/>
<comment type="function">
    <text evidence="1">S-adenosyl-L-methionine-dependent methyltransferase that mediates RNA cap1 2'-O-ribose methylation to the 5'-cap structure of RNAs. Methylates the ribose of the first nucleotide of a m(7)GpppG-capped mRNA to produce m(7)GpppNmp (cap1).</text>
</comment>
<feature type="domain" description="Ribosomal RNA methyltransferase FtsJ" evidence="3">
    <location>
        <begin position="197"/>
        <end position="376"/>
    </location>
</feature>
<dbReference type="Gene3D" id="3.40.50.12760">
    <property type="match status" value="1"/>
</dbReference>
<evidence type="ECO:0000256" key="2">
    <source>
        <dbReference type="SAM" id="MobiDB-lite"/>
    </source>
</evidence>
<evidence type="ECO:0000313" key="4">
    <source>
        <dbReference type="EMBL" id="KAJ1974458.1"/>
    </source>
</evidence>
<evidence type="ECO:0000259" key="3">
    <source>
        <dbReference type="Pfam" id="PF01728"/>
    </source>
</evidence>
<dbReference type="GO" id="GO:0006370">
    <property type="term" value="P:7-methylguanosine mRNA capping"/>
    <property type="evidence" value="ECO:0007669"/>
    <property type="project" value="UniProtKB-UniRule"/>
</dbReference>
<keyword evidence="1" id="KW-0539">Nucleus</keyword>
<evidence type="ECO:0000256" key="1">
    <source>
        <dbReference type="RuleBase" id="RU368012"/>
    </source>
</evidence>
<keyword evidence="1" id="KW-0506">mRNA capping</keyword>
<sequence>MALYTDADETYRNTPLTSSIPPPSATTVPLPNQRGRHGHRAPPPPSHYRGPLRHAPYPTSRSRGLQPPHAYPDTHRHDSRSRTVPAETVLGPREVKTLAFTALDTSVPAGSWVNFAVLGAESDFHSDLFYDQDLVDCLAALQTKLGSAQNAAEVDQARNLLNPARQLGAGPFASPAAIELAALDYLCGLTTSKSTHKAFTFVDLFGDAGGCADYLLWRMHRAHRLVQGWGVQIAENQTIRPESFYSRSVTADAFSVYPTPVYMSITSDYSETGKPLVEFVGRQTGSDDSHRGVDLIVAQALGPYDSTAALRLVWQTTVALGMLCQGGQFVLKVSTFESPLTIGVAFILHQCFQTMAILKPVPLDSDHPERYLVCRGLNANAPRVEQRLQSVLPALAKEAQTNPAHTGKFLQIVDQPLLCQAGAFVDYMQTTNVKLAMSQLKALQQLDKHLTHTQPIVPQHDKVTVCQTCLQVWQLPVPNPNATARQPPSARSHPRPPPSSASRKSDGFLDSLIGQMHQR</sequence>
<feature type="region of interest" description="Disordered" evidence="2">
    <location>
        <begin position="478"/>
        <end position="519"/>
    </location>
</feature>
<dbReference type="GO" id="GO:0004483">
    <property type="term" value="F:methyltransferase cap1 activity"/>
    <property type="evidence" value="ECO:0007669"/>
    <property type="project" value="UniProtKB-UniRule"/>
</dbReference>
<accession>A0A9W8B3S7</accession>
<dbReference type="PANTHER" id="PTHR16121">
    <property type="entry name" value="CAP-SPECIFIC MRNA (NUCLEOSIDE-2'-O-)-METHYLTRANSFERASE 1-RELATED"/>
    <property type="match status" value="1"/>
</dbReference>
<dbReference type="InterPro" id="IPR002877">
    <property type="entry name" value="RNA_MeTrfase_FtsJ_dom"/>
</dbReference>
<evidence type="ECO:0000313" key="5">
    <source>
        <dbReference type="Proteomes" id="UP001151582"/>
    </source>
</evidence>
<dbReference type="EC" id="2.1.1.57" evidence="1"/>
<dbReference type="InterPro" id="IPR050851">
    <property type="entry name" value="mRNA_Cap_2O-Ribose_MeTrfase"/>
</dbReference>
<dbReference type="Proteomes" id="UP001151582">
    <property type="component" value="Unassembled WGS sequence"/>
</dbReference>
<comment type="catalytic activity">
    <reaction evidence="1">
        <text>a 5'-end (N(7)-methyl 5'-triphosphoguanosine)-ribonucleoside in mRNA + S-adenosyl-L-methionine = a 5'-end (N(7)-methyl 5'-triphosphoguanosine)-(2'-O-methyl-ribonucleoside) in mRNA + S-adenosyl-L-homocysteine + H(+)</text>
        <dbReference type="Rhea" id="RHEA:67020"/>
        <dbReference type="Rhea" id="RHEA-COMP:17167"/>
        <dbReference type="Rhea" id="RHEA-COMP:17168"/>
        <dbReference type="ChEBI" id="CHEBI:15378"/>
        <dbReference type="ChEBI" id="CHEBI:57856"/>
        <dbReference type="ChEBI" id="CHEBI:59789"/>
        <dbReference type="ChEBI" id="CHEBI:156461"/>
        <dbReference type="ChEBI" id="CHEBI:167609"/>
        <dbReference type="EC" id="2.1.1.57"/>
    </reaction>
</comment>
<name>A0A9W8B3S7_9FUNG</name>
<proteinExistence type="predicted"/>
<keyword evidence="1" id="KW-0507">mRNA processing</keyword>
<keyword evidence="1" id="KW-0949">S-adenosyl-L-methionine</keyword>
<dbReference type="GO" id="GO:0005634">
    <property type="term" value="C:nucleus"/>
    <property type="evidence" value="ECO:0007669"/>
    <property type="project" value="UniProtKB-SubCell"/>
</dbReference>
<organism evidence="4 5">
    <name type="scientific">Dimargaris verticillata</name>
    <dbReference type="NCBI Taxonomy" id="2761393"/>
    <lineage>
        <taxon>Eukaryota</taxon>
        <taxon>Fungi</taxon>
        <taxon>Fungi incertae sedis</taxon>
        <taxon>Zoopagomycota</taxon>
        <taxon>Kickxellomycotina</taxon>
        <taxon>Dimargaritomycetes</taxon>
        <taxon>Dimargaritales</taxon>
        <taxon>Dimargaritaceae</taxon>
        <taxon>Dimargaris</taxon>
    </lineage>
</organism>
<dbReference type="GO" id="GO:0016556">
    <property type="term" value="P:mRNA modification"/>
    <property type="evidence" value="ECO:0007669"/>
    <property type="project" value="UniProtKB-UniRule"/>
</dbReference>
<dbReference type="GO" id="GO:0032259">
    <property type="term" value="P:methylation"/>
    <property type="evidence" value="ECO:0007669"/>
    <property type="project" value="UniProtKB-KW"/>
</dbReference>
<keyword evidence="1" id="KW-0808">Transferase</keyword>
<keyword evidence="5" id="KW-1185">Reference proteome</keyword>
<dbReference type="Pfam" id="PF01728">
    <property type="entry name" value="FtsJ"/>
    <property type="match status" value="1"/>
</dbReference>